<feature type="coiled-coil region" evidence="1">
    <location>
        <begin position="29"/>
        <end position="77"/>
    </location>
</feature>
<evidence type="ECO:0000256" key="1">
    <source>
        <dbReference type="SAM" id="Coils"/>
    </source>
</evidence>
<evidence type="ECO:0008006" key="5">
    <source>
        <dbReference type="Google" id="ProtNLM"/>
    </source>
</evidence>
<comment type="caution">
    <text evidence="3">The sequence shown here is derived from an EMBL/GenBank/DDBJ whole genome shotgun (WGS) entry which is preliminary data.</text>
</comment>
<feature type="chain" id="PRO_5040269131" description="Tol-pal system protein YbgF" evidence="2">
    <location>
        <begin position="21"/>
        <end position="84"/>
    </location>
</feature>
<proteinExistence type="predicted"/>
<dbReference type="GeneID" id="94687696"/>
<evidence type="ECO:0000256" key="2">
    <source>
        <dbReference type="SAM" id="SignalP"/>
    </source>
</evidence>
<sequence length="84" mass="9379">MRFVAFFSLALPLWASSATAADAARDETRDALLRERQELSERAAALADQQATTQRLLEQQQAYLDALEKEIQSLKAAPKSDQKN</sequence>
<organism evidence="3 4">
    <name type="scientific">Alloalcanivorax xenomutans</name>
    <dbReference type="NCBI Taxonomy" id="1094342"/>
    <lineage>
        <taxon>Bacteria</taxon>
        <taxon>Pseudomonadati</taxon>
        <taxon>Pseudomonadota</taxon>
        <taxon>Gammaproteobacteria</taxon>
        <taxon>Oceanospirillales</taxon>
        <taxon>Alcanivoracaceae</taxon>
        <taxon>Alloalcanivorax</taxon>
    </lineage>
</organism>
<feature type="signal peptide" evidence="2">
    <location>
        <begin position="1"/>
        <end position="20"/>
    </location>
</feature>
<protein>
    <recommendedName>
        <fullName evidence="5">Tol-pal system protein YbgF</fullName>
    </recommendedName>
</protein>
<accession>A0A9Q3W7Z0</accession>
<dbReference type="EMBL" id="JAJVKT010000026">
    <property type="protein sequence ID" value="MCE7510591.1"/>
    <property type="molecule type" value="Genomic_DNA"/>
</dbReference>
<evidence type="ECO:0000313" key="3">
    <source>
        <dbReference type="EMBL" id="MCE7510591.1"/>
    </source>
</evidence>
<gene>
    <name evidence="3" type="ORF">LZG35_18290</name>
</gene>
<dbReference type="KEGG" id="axe:P40_15540"/>
<keyword evidence="4" id="KW-1185">Reference proteome</keyword>
<name>A0A9Q3W7Z0_9GAMM</name>
<reference evidence="3" key="1">
    <citation type="submission" date="2022-01" db="EMBL/GenBank/DDBJ databases">
        <authorList>
            <person name="Karlyshev A.V."/>
            <person name="Jaspars M."/>
        </authorList>
    </citation>
    <scope>NUCLEOTIDE SEQUENCE</scope>
    <source>
        <strain evidence="3">AGSA3-2</strain>
    </source>
</reference>
<dbReference type="AlphaFoldDB" id="A0A9Q3W7Z0"/>
<evidence type="ECO:0000313" key="4">
    <source>
        <dbReference type="Proteomes" id="UP001107961"/>
    </source>
</evidence>
<keyword evidence="2" id="KW-0732">Signal</keyword>
<keyword evidence="1" id="KW-0175">Coiled coil</keyword>
<dbReference type="RefSeq" id="WP_026948699.1">
    <property type="nucleotide sequence ID" value="NZ_CP012331.1"/>
</dbReference>
<dbReference type="Proteomes" id="UP001107961">
    <property type="component" value="Unassembled WGS sequence"/>
</dbReference>